<keyword evidence="4" id="KW-0067">ATP-binding</keyword>
<keyword evidence="3" id="KW-0547">Nucleotide-binding</keyword>
<dbReference type="RefSeq" id="WP_211855022.1">
    <property type="nucleotide sequence ID" value="NZ_JAAGBB010000032.1"/>
</dbReference>
<dbReference type="InterPro" id="IPR016185">
    <property type="entry name" value="PreATP-grasp_dom_sf"/>
</dbReference>
<dbReference type="Proteomes" id="UP001196870">
    <property type="component" value="Unassembled WGS sequence"/>
</dbReference>
<evidence type="ECO:0000313" key="7">
    <source>
        <dbReference type="EMBL" id="MBR0667239.1"/>
    </source>
</evidence>
<sequence>MQRIAHDPRPDRLERARRMGFAFADIAGEPYWDEAAHYRFTAAEIEEIETATTAIEAMTRQAVDYAVRQGLNGPLGIPDGAWAILRKSWEAQEPSLYGRLDLRYDGAGPPKLLEYNADTPTALFEAGVIQWEWLESGDGPAQGMDQFNSIHEALIQAWSNLGLPGRVHFACARDSEEDRGTVDYLRDTAIQAGIEAPFLHMDEIGWDGRRFLDLQGAEIAAIFKLYPWDWLLAESFGANIPRAATRWIEPAWRLIPASKAFLSLLWHLFPEHPNLLPAHLEPGKTGGPEIAKPLWGREGANITAPGIVTDGPYAGQPMLYQAYAELPVFGGRYPVVGSWIIAGEARGIGMREDATPITRDTSRFVPHLFAGE</sequence>
<evidence type="ECO:0000256" key="3">
    <source>
        <dbReference type="ARBA" id="ARBA00022741"/>
    </source>
</evidence>
<dbReference type="SUPFAM" id="SSF56059">
    <property type="entry name" value="Glutathione synthetase ATP-binding domain-like"/>
    <property type="match status" value="1"/>
</dbReference>
<name>A0ABS5F3Z9_9PROT</name>
<gene>
    <name evidence="7" type="ORF">GXW71_22970</name>
</gene>
<keyword evidence="8" id="KW-1185">Reference proteome</keyword>
<comment type="caution">
    <text evidence="7">The sequence shown here is derived from an EMBL/GenBank/DDBJ whole genome shotgun (WGS) entry which is preliminary data.</text>
</comment>
<evidence type="ECO:0000256" key="5">
    <source>
        <dbReference type="ARBA" id="ARBA00022842"/>
    </source>
</evidence>
<accession>A0ABS5F3Z9</accession>
<dbReference type="Pfam" id="PF03738">
    <property type="entry name" value="GSP_synth"/>
    <property type="match status" value="1"/>
</dbReference>
<evidence type="ECO:0000259" key="6">
    <source>
        <dbReference type="Pfam" id="PF03738"/>
    </source>
</evidence>
<evidence type="ECO:0000256" key="1">
    <source>
        <dbReference type="ARBA" id="ARBA00022598"/>
    </source>
</evidence>
<dbReference type="Gene3D" id="3.30.1490.330">
    <property type="match status" value="1"/>
</dbReference>
<protein>
    <submittedName>
        <fullName evidence="7">Glutathionylspermidine synthase family protein</fullName>
    </submittedName>
</protein>
<dbReference type="InterPro" id="IPR005494">
    <property type="entry name" value="GSPS_pre-ATP-grasp-like_dom"/>
</dbReference>
<organism evidence="7 8">
    <name type="scientific">Plastoroseomonas hellenica</name>
    <dbReference type="NCBI Taxonomy" id="2687306"/>
    <lineage>
        <taxon>Bacteria</taxon>
        <taxon>Pseudomonadati</taxon>
        <taxon>Pseudomonadota</taxon>
        <taxon>Alphaproteobacteria</taxon>
        <taxon>Acetobacterales</taxon>
        <taxon>Acetobacteraceae</taxon>
        <taxon>Plastoroseomonas</taxon>
    </lineage>
</organism>
<evidence type="ECO:0000256" key="2">
    <source>
        <dbReference type="ARBA" id="ARBA00022723"/>
    </source>
</evidence>
<dbReference type="SUPFAM" id="SSF52440">
    <property type="entry name" value="PreATP-grasp domain"/>
    <property type="match status" value="1"/>
</dbReference>
<evidence type="ECO:0000313" key="8">
    <source>
        <dbReference type="Proteomes" id="UP001196870"/>
    </source>
</evidence>
<evidence type="ECO:0000256" key="4">
    <source>
        <dbReference type="ARBA" id="ARBA00022840"/>
    </source>
</evidence>
<feature type="domain" description="Glutathionylspermidine synthase pre-ATP-grasp-like" evidence="6">
    <location>
        <begin position="15"/>
        <end position="368"/>
    </location>
</feature>
<reference evidence="8" key="1">
    <citation type="journal article" date="2021" name="Syst. Appl. Microbiol.">
        <title>Roseomonas hellenica sp. nov., isolated from roots of wild-growing Alkanna tinctoria.</title>
        <authorList>
            <person name="Rat A."/>
            <person name="Naranjo H.D."/>
            <person name="Lebbe L."/>
            <person name="Cnockaert M."/>
            <person name="Krigas N."/>
            <person name="Grigoriadou K."/>
            <person name="Maloupa E."/>
            <person name="Willems A."/>
        </authorList>
    </citation>
    <scope>NUCLEOTIDE SEQUENCE [LARGE SCALE GENOMIC DNA]</scope>
    <source>
        <strain evidence="8">LMG 31523</strain>
    </source>
</reference>
<dbReference type="EMBL" id="JAAGBB010000032">
    <property type="protein sequence ID" value="MBR0667239.1"/>
    <property type="molecule type" value="Genomic_DNA"/>
</dbReference>
<proteinExistence type="predicted"/>
<keyword evidence="1" id="KW-0436">Ligase</keyword>
<keyword evidence="2" id="KW-0479">Metal-binding</keyword>
<keyword evidence="5" id="KW-0460">Magnesium</keyword>